<name>D3BG44_HETP5</name>
<dbReference type="EMBL" id="ADBJ01000033">
    <property type="protein sequence ID" value="EFA79636.1"/>
    <property type="molecule type" value="Genomic_DNA"/>
</dbReference>
<protein>
    <submittedName>
        <fullName evidence="1">Uncharacterized protein</fullName>
    </submittedName>
</protein>
<keyword evidence="2" id="KW-1185">Reference proteome</keyword>
<reference evidence="1 2" key="1">
    <citation type="journal article" date="2011" name="Genome Res.">
        <title>Phylogeny-wide analysis of social amoeba genomes highlights ancient origins for complex intercellular communication.</title>
        <authorList>
            <person name="Heidel A.J."/>
            <person name="Lawal H.M."/>
            <person name="Felder M."/>
            <person name="Schilde C."/>
            <person name="Helps N.R."/>
            <person name="Tunggal B."/>
            <person name="Rivero F."/>
            <person name="John U."/>
            <person name="Schleicher M."/>
            <person name="Eichinger L."/>
            <person name="Platzer M."/>
            <person name="Noegel A.A."/>
            <person name="Schaap P."/>
            <person name="Gloeckner G."/>
        </authorList>
    </citation>
    <scope>NUCLEOTIDE SEQUENCE [LARGE SCALE GENOMIC DNA]</scope>
    <source>
        <strain evidence="2">ATCC 26659 / Pp 5 / PN500</strain>
    </source>
</reference>
<evidence type="ECO:0000313" key="1">
    <source>
        <dbReference type="EMBL" id="EFA79636.1"/>
    </source>
</evidence>
<dbReference type="GeneID" id="31362976"/>
<comment type="caution">
    <text evidence="1">The sequence shown here is derived from an EMBL/GenBank/DDBJ whole genome shotgun (WGS) entry which is preliminary data.</text>
</comment>
<dbReference type="Proteomes" id="UP000001396">
    <property type="component" value="Unassembled WGS sequence"/>
</dbReference>
<evidence type="ECO:0000313" key="2">
    <source>
        <dbReference type="Proteomes" id="UP000001396"/>
    </source>
</evidence>
<gene>
    <name evidence="1" type="ORF">PPL_07495</name>
</gene>
<accession>D3BG44</accession>
<dbReference type="InParanoid" id="D3BG44"/>
<dbReference type="AlphaFoldDB" id="D3BG44"/>
<proteinExistence type="predicted"/>
<organism evidence="1 2">
    <name type="scientific">Heterostelium pallidum (strain ATCC 26659 / Pp 5 / PN500)</name>
    <name type="common">Cellular slime mold</name>
    <name type="synonym">Polysphondylium pallidum</name>
    <dbReference type="NCBI Taxonomy" id="670386"/>
    <lineage>
        <taxon>Eukaryota</taxon>
        <taxon>Amoebozoa</taxon>
        <taxon>Evosea</taxon>
        <taxon>Eumycetozoa</taxon>
        <taxon>Dictyostelia</taxon>
        <taxon>Acytosteliales</taxon>
        <taxon>Acytosteliaceae</taxon>
        <taxon>Heterostelium</taxon>
    </lineage>
</organism>
<dbReference type="RefSeq" id="XP_020431757.1">
    <property type="nucleotide sequence ID" value="XM_020578330.1"/>
</dbReference>
<sequence>MKEITINHVLISPNQSDLPIETKFTIEIEFKVLEKLTDFNINIEYIVDTAFLNHKVEKVNYEQQETIKMVIELPKTFKDSLPSIPTRRCSSSSGYYCECNRDHDATRSH</sequence>